<keyword evidence="11" id="KW-0472">Membrane</keyword>
<evidence type="ECO:0000256" key="6">
    <source>
        <dbReference type="ARBA" id="ARBA00022729"/>
    </source>
</evidence>
<evidence type="ECO:0000256" key="9">
    <source>
        <dbReference type="ARBA" id="ARBA00022840"/>
    </source>
</evidence>
<keyword evidence="6" id="KW-0732">Signal</keyword>
<gene>
    <name evidence="17" type="ORF">TVAG_325150</name>
</gene>
<evidence type="ECO:0000256" key="8">
    <source>
        <dbReference type="ARBA" id="ARBA00022777"/>
    </source>
</evidence>
<evidence type="ECO:0000256" key="15">
    <source>
        <dbReference type="ARBA" id="ARBA00023180"/>
    </source>
</evidence>
<evidence type="ECO:0000256" key="11">
    <source>
        <dbReference type="ARBA" id="ARBA00023136"/>
    </source>
</evidence>
<dbReference type="Proteomes" id="UP000001542">
    <property type="component" value="Unassembled WGS sequence"/>
</dbReference>
<keyword evidence="14" id="KW-0675">Receptor</keyword>
<feature type="non-terminal residue" evidence="17">
    <location>
        <position position="1"/>
    </location>
</feature>
<evidence type="ECO:0000256" key="4">
    <source>
        <dbReference type="ARBA" id="ARBA00022679"/>
    </source>
</evidence>
<keyword evidence="4" id="KW-0808">Transferase</keyword>
<keyword evidence="18" id="KW-1185">Reference proteome</keyword>
<evidence type="ECO:0000259" key="16">
    <source>
        <dbReference type="Pfam" id="PF12810"/>
    </source>
</evidence>
<reference evidence="17" key="1">
    <citation type="submission" date="2006-10" db="EMBL/GenBank/DDBJ databases">
        <authorList>
            <person name="Amadeo P."/>
            <person name="Zhao Q."/>
            <person name="Wortman J."/>
            <person name="Fraser-Liggett C."/>
            <person name="Carlton J."/>
        </authorList>
    </citation>
    <scope>NUCLEOTIDE SEQUENCE</scope>
    <source>
        <strain evidence="17">G3</strain>
    </source>
</reference>
<dbReference type="VEuPathDB" id="TrichDB:TVAG_325150"/>
<keyword evidence="5" id="KW-0812">Transmembrane</keyword>
<evidence type="ECO:0000256" key="12">
    <source>
        <dbReference type="ARBA" id="ARBA00023137"/>
    </source>
</evidence>
<evidence type="ECO:0000256" key="14">
    <source>
        <dbReference type="ARBA" id="ARBA00023170"/>
    </source>
</evidence>
<sequence length="197" mass="20630">GIGSDGSTDIRLNISILRSRVIVSGAPGGAEYYDKMGYAGGLVGHNGTRFDESDSIIGEGANQTSGGKGQFNGEFGIGANCSPGTSTDMAGAGGAGWYGGGSGYHWDEDSSGGGGSSYISGFKGCESISYDWRFENTIMLNGSQQFTEPDGAMSRFGHKGSGFCIITCIADFISCENLCFYQNNIIIQITFVFTLMK</sequence>
<organism evidence="17 18">
    <name type="scientific">Trichomonas vaginalis (strain ATCC PRA-98 / G3)</name>
    <dbReference type="NCBI Taxonomy" id="412133"/>
    <lineage>
        <taxon>Eukaryota</taxon>
        <taxon>Metamonada</taxon>
        <taxon>Parabasalia</taxon>
        <taxon>Trichomonadida</taxon>
        <taxon>Trichomonadidae</taxon>
        <taxon>Trichomonas</taxon>
    </lineage>
</organism>
<keyword evidence="13" id="KW-1015">Disulfide bond</keyword>
<evidence type="ECO:0000256" key="1">
    <source>
        <dbReference type="ARBA" id="ARBA00004251"/>
    </source>
</evidence>
<keyword evidence="8" id="KW-0418">Kinase</keyword>
<dbReference type="InterPro" id="IPR055163">
    <property type="entry name" value="ALK/LTK-like_GRD"/>
</dbReference>
<keyword evidence="9" id="KW-0067">ATP-binding</keyword>
<dbReference type="GO" id="GO:0004714">
    <property type="term" value="F:transmembrane receptor protein tyrosine kinase activity"/>
    <property type="evidence" value="ECO:0007669"/>
    <property type="project" value="UniProtKB-EC"/>
</dbReference>
<dbReference type="EC" id="2.7.10.1" evidence="2"/>
<keyword evidence="15" id="KW-0325">Glycoprotein</keyword>
<accession>A2HCD2</accession>
<evidence type="ECO:0000256" key="2">
    <source>
        <dbReference type="ARBA" id="ARBA00011902"/>
    </source>
</evidence>
<keyword evidence="3" id="KW-1003">Cell membrane</keyword>
<keyword evidence="12" id="KW-0829">Tyrosine-protein kinase</keyword>
<protein>
    <recommendedName>
        <fullName evidence="2">receptor protein-tyrosine kinase</fullName>
        <ecNumber evidence="2">2.7.10.1</ecNumber>
    </recommendedName>
</protein>
<evidence type="ECO:0000256" key="3">
    <source>
        <dbReference type="ARBA" id="ARBA00022475"/>
    </source>
</evidence>
<name>A2HCD2_TRIV3</name>
<dbReference type="GO" id="GO:0005886">
    <property type="term" value="C:plasma membrane"/>
    <property type="evidence" value="ECO:0007669"/>
    <property type="project" value="UniProtKB-SubCell"/>
</dbReference>
<keyword evidence="7" id="KW-0547">Nucleotide-binding</keyword>
<comment type="subcellular location">
    <subcellularLocation>
        <location evidence="1">Cell membrane</location>
        <topology evidence="1">Single-pass type I membrane protein</topology>
    </subcellularLocation>
</comment>
<dbReference type="InParanoid" id="A2HCD2"/>
<dbReference type="GO" id="GO:0005524">
    <property type="term" value="F:ATP binding"/>
    <property type="evidence" value="ECO:0007669"/>
    <property type="project" value="UniProtKB-KW"/>
</dbReference>
<dbReference type="Pfam" id="PF12810">
    <property type="entry name" value="ALK_LTK_GRD"/>
    <property type="match status" value="1"/>
</dbReference>
<evidence type="ECO:0000313" key="17">
    <source>
        <dbReference type="EMBL" id="EAX72935.1"/>
    </source>
</evidence>
<keyword evidence="10" id="KW-1133">Transmembrane helix</keyword>
<feature type="domain" description="ALK/LTK-like glycine-rich" evidence="16">
    <location>
        <begin position="3"/>
        <end position="169"/>
    </location>
</feature>
<evidence type="ECO:0000256" key="13">
    <source>
        <dbReference type="ARBA" id="ARBA00023157"/>
    </source>
</evidence>
<dbReference type="VEuPathDB" id="TrichDB:TVAGG3_0637430"/>
<evidence type="ECO:0000256" key="7">
    <source>
        <dbReference type="ARBA" id="ARBA00022741"/>
    </source>
</evidence>
<evidence type="ECO:0000256" key="10">
    <source>
        <dbReference type="ARBA" id="ARBA00022989"/>
    </source>
</evidence>
<evidence type="ECO:0000256" key="5">
    <source>
        <dbReference type="ARBA" id="ARBA00022692"/>
    </source>
</evidence>
<proteinExistence type="predicted"/>
<reference evidence="17" key="2">
    <citation type="journal article" date="2007" name="Science">
        <title>Draft genome sequence of the sexually transmitted pathogen Trichomonas vaginalis.</title>
        <authorList>
            <person name="Carlton J.M."/>
            <person name="Hirt R.P."/>
            <person name="Silva J.C."/>
            <person name="Delcher A.L."/>
            <person name="Schatz M."/>
            <person name="Zhao Q."/>
            <person name="Wortman J.R."/>
            <person name="Bidwell S.L."/>
            <person name="Alsmark U.C.M."/>
            <person name="Besteiro S."/>
            <person name="Sicheritz-Ponten T."/>
            <person name="Noel C.J."/>
            <person name="Dacks J.B."/>
            <person name="Foster P.G."/>
            <person name="Simillion C."/>
            <person name="Van de Peer Y."/>
            <person name="Miranda-Saavedra D."/>
            <person name="Barton G.J."/>
            <person name="Westrop G.D."/>
            <person name="Mueller S."/>
            <person name="Dessi D."/>
            <person name="Fiori P.L."/>
            <person name="Ren Q."/>
            <person name="Paulsen I."/>
            <person name="Zhang H."/>
            <person name="Bastida-Corcuera F.D."/>
            <person name="Simoes-Barbosa A."/>
            <person name="Brown M.T."/>
            <person name="Hayes R.D."/>
            <person name="Mukherjee M."/>
            <person name="Okumura C.Y."/>
            <person name="Schneider R."/>
            <person name="Smith A.J."/>
            <person name="Vanacova S."/>
            <person name="Villalvazo M."/>
            <person name="Haas B.J."/>
            <person name="Pertea M."/>
            <person name="Feldblyum T.V."/>
            <person name="Utterback T.R."/>
            <person name="Shu C.L."/>
            <person name="Osoegawa K."/>
            <person name="de Jong P.J."/>
            <person name="Hrdy I."/>
            <person name="Horvathova L."/>
            <person name="Zubacova Z."/>
            <person name="Dolezal P."/>
            <person name="Malik S.B."/>
            <person name="Logsdon J.M. Jr."/>
            <person name="Henze K."/>
            <person name="Gupta A."/>
            <person name="Wang C.C."/>
            <person name="Dunne R.L."/>
            <person name="Upcroft J.A."/>
            <person name="Upcroft P."/>
            <person name="White O."/>
            <person name="Salzberg S.L."/>
            <person name="Tang P."/>
            <person name="Chiu C.-H."/>
            <person name="Lee Y.-S."/>
            <person name="Embley T.M."/>
            <person name="Coombs G.H."/>
            <person name="Mottram J.C."/>
            <person name="Tachezy J."/>
            <person name="Fraser-Liggett C.M."/>
            <person name="Johnson P.J."/>
        </authorList>
    </citation>
    <scope>NUCLEOTIDE SEQUENCE [LARGE SCALE GENOMIC DNA]</scope>
    <source>
        <strain evidence="17">G3</strain>
    </source>
</reference>
<evidence type="ECO:0000313" key="18">
    <source>
        <dbReference type="Proteomes" id="UP000001542"/>
    </source>
</evidence>
<dbReference type="AlphaFoldDB" id="A2HCD2"/>
<dbReference type="EMBL" id="DS131079">
    <property type="protein sequence ID" value="EAX72935.1"/>
    <property type="molecule type" value="Genomic_DNA"/>
</dbReference>